<keyword evidence="5" id="KW-1185">Reference proteome</keyword>
<feature type="compositionally biased region" description="Basic and acidic residues" evidence="1">
    <location>
        <begin position="30"/>
        <end position="40"/>
    </location>
</feature>
<accession>A0ABW7JZI4</accession>
<reference evidence="4 5" key="1">
    <citation type="submission" date="2024-10" db="EMBL/GenBank/DDBJ databases">
        <authorList>
            <person name="Riesco R."/>
        </authorList>
    </citation>
    <scope>NUCLEOTIDE SEQUENCE [LARGE SCALE GENOMIC DNA]</scope>
    <source>
        <strain evidence="3 4">NCIMB 15448</strain>
        <strain evidence="2 5">NCIMB 15450</strain>
    </source>
</reference>
<evidence type="ECO:0000313" key="5">
    <source>
        <dbReference type="Proteomes" id="UP001609219"/>
    </source>
</evidence>
<dbReference type="Proteomes" id="UP001609176">
    <property type="component" value="Unassembled WGS sequence"/>
</dbReference>
<evidence type="ECO:0000313" key="2">
    <source>
        <dbReference type="EMBL" id="MFH5228163.1"/>
    </source>
</evidence>
<protein>
    <submittedName>
        <fullName evidence="2">Uncharacterized protein</fullName>
    </submittedName>
</protein>
<dbReference type="EMBL" id="JBIMSN010000025">
    <property type="protein sequence ID" value="MFH5228163.1"/>
    <property type="molecule type" value="Genomic_DNA"/>
</dbReference>
<gene>
    <name evidence="3" type="ORF">ACHIPV_14550</name>
    <name evidence="2" type="ORF">ACHIRB_06150</name>
</gene>
<comment type="caution">
    <text evidence="2">The sequence shown here is derived from an EMBL/GenBank/DDBJ whole genome shotgun (WGS) entry which is preliminary data.</text>
</comment>
<feature type="compositionally biased region" description="Polar residues" evidence="1">
    <location>
        <begin position="1"/>
        <end position="20"/>
    </location>
</feature>
<dbReference type="Gene3D" id="3.30.930.30">
    <property type="match status" value="1"/>
</dbReference>
<dbReference type="Proteomes" id="UP001609219">
    <property type="component" value="Unassembled WGS sequence"/>
</dbReference>
<dbReference type="EMBL" id="JBIMSP010000021">
    <property type="protein sequence ID" value="MFH5243090.1"/>
    <property type="molecule type" value="Genomic_DNA"/>
</dbReference>
<proteinExistence type="predicted"/>
<evidence type="ECO:0000313" key="4">
    <source>
        <dbReference type="Proteomes" id="UP001609176"/>
    </source>
</evidence>
<organism evidence="2 5">
    <name type="scientific">Antrihabitans spumae</name>
    <dbReference type="NCBI Taxonomy" id="3373370"/>
    <lineage>
        <taxon>Bacteria</taxon>
        <taxon>Bacillati</taxon>
        <taxon>Actinomycetota</taxon>
        <taxon>Actinomycetes</taxon>
        <taxon>Mycobacteriales</taxon>
        <taxon>Nocardiaceae</taxon>
        <taxon>Antrihabitans</taxon>
    </lineage>
</organism>
<evidence type="ECO:0000256" key="1">
    <source>
        <dbReference type="SAM" id="MobiDB-lite"/>
    </source>
</evidence>
<sequence length="633" mass="69502">MSENASRASMNHQGHGSTGTAGDRKARRGITREAQRKTEGPKAIAWYAKHNPAIIPAKTHLNIDMVNDGAGGFRETESIDEVVAYGDDRASRVKPGLRDGNRFAVTTVGHLPWAYLEPDGTEYQPVDAAGVPKVFGSGPKAGQPIMEPRYRIKADCEEKAKAYFNDWIEFQAGLLPDGRLSMHGYSINLDESRPHIQLLSDPFEAAPSKKDPARLTNGFSRAFGSHPKDRVVPQLDGRGEPVLLPDGSAKLVREGASRKMERYQSNFRKFMIKCGHEVEAERDEARHDRHLDLQDYKDLQHSQREVADTAQMYAADIGALQSEREHLDDSVIEAHQRLHEQMAGELGPAMAAVAEAESQVVETYRAGEVMLAEYKIALDAQRVDQTAREQSLVARTAALAELETALIADKTQWDEVEQPALLAKVRAEGVAALQQEWSETRPVLVAQARTEGLAEGLAESGTDRAAAAQLLKDARAAKTAAGASLARQAAVETRLAAEEDERRQQAADRIAEYEGTQMAGIDALVGAEVERLAGPAVEDAKRAGFERGMEIAKATLARTRTELQAAYDGRHRELTALQDSLGRMLKSVPRDKWTLAMNRGYAKFSEETIARGNQLLEGNPARRQAKSNSNKYS</sequence>
<name>A0ABW7JZI4_9NOCA</name>
<evidence type="ECO:0000313" key="3">
    <source>
        <dbReference type="EMBL" id="MFH5243090.1"/>
    </source>
</evidence>
<dbReference type="RefSeq" id="WP_395124808.1">
    <property type="nucleotide sequence ID" value="NZ_JBIMSN010000025.1"/>
</dbReference>
<feature type="region of interest" description="Disordered" evidence="1">
    <location>
        <begin position="1"/>
        <end position="42"/>
    </location>
</feature>